<reference evidence="3 4" key="1">
    <citation type="submission" date="2014-04" db="EMBL/GenBank/DDBJ databases">
        <title>Evolutionary Origins and Diversification of the Mycorrhizal Mutualists.</title>
        <authorList>
            <consortium name="DOE Joint Genome Institute"/>
            <consortium name="Mycorrhizal Genomics Consortium"/>
            <person name="Kohler A."/>
            <person name="Kuo A."/>
            <person name="Nagy L.G."/>
            <person name="Floudas D."/>
            <person name="Copeland A."/>
            <person name="Barry K.W."/>
            <person name="Cichocki N."/>
            <person name="Veneault-Fourrey C."/>
            <person name="LaButti K."/>
            <person name="Lindquist E.A."/>
            <person name="Lipzen A."/>
            <person name="Lundell T."/>
            <person name="Morin E."/>
            <person name="Murat C."/>
            <person name="Riley R."/>
            <person name="Ohm R."/>
            <person name="Sun H."/>
            <person name="Tunlid A."/>
            <person name="Henrissat B."/>
            <person name="Grigoriev I.V."/>
            <person name="Hibbett D.S."/>
            <person name="Martin F."/>
        </authorList>
    </citation>
    <scope>NUCLEOTIDE SEQUENCE [LARGE SCALE GENOMIC DNA]</scope>
    <source>
        <strain evidence="3 4">FD-317 M1</strain>
    </source>
</reference>
<dbReference type="Pfam" id="PF17109">
    <property type="entry name" value="Goodbye"/>
    <property type="match status" value="1"/>
</dbReference>
<dbReference type="InterPro" id="IPR031350">
    <property type="entry name" value="Goodbye_dom"/>
</dbReference>
<organism evidence="3 4">
    <name type="scientific">Collybiopsis luxurians FD-317 M1</name>
    <dbReference type="NCBI Taxonomy" id="944289"/>
    <lineage>
        <taxon>Eukaryota</taxon>
        <taxon>Fungi</taxon>
        <taxon>Dikarya</taxon>
        <taxon>Basidiomycota</taxon>
        <taxon>Agaricomycotina</taxon>
        <taxon>Agaricomycetes</taxon>
        <taxon>Agaricomycetidae</taxon>
        <taxon>Agaricales</taxon>
        <taxon>Marasmiineae</taxon>
        <taxon>Omphalotaceae</taxon>
        <taxon>Collybiopsis</taxon>
        <taxon>Collybiopsis luxurians</taxon>
    </lineage>
</organism>
<gene>
    <name evidence="3" type="ORF">GYMLUDRAFT_550838</name>
</gene>
<protein>
    <submittedName>
        <fullName evidence="3">Unplaced genomic scaffold GYMLUscaffold_20, whole genome shotgun sequence</fullName>
    </submittedName>
</protein>
<evidence type="ECO:0000313" key="4">
    <source>
        <dbReference type="Proteomes" id="UP000053593"/>
    </source>
</evidence>
<sequence>MASLAPNSAAAATEAQPGTVQMDRAPQELAKLWQDAVEKFKNSKQVKLKEWDETLKSMASCKSVEDFCKVLEDNFFNKFKKARGSEKWITLRDKYLKPGVEIIIKLSDTVGDLVDSTLPGGKIIFTAISFLLKVCRTDFFKCSLFIT</sequence>
<feature type="domain" description="Fungal STAND N-terminal Goodbye" evidence="2">
    <location>
        <begin position="33"/>
        <end position="136"/>
    </location>
</feature>
<dbReference type="Proteomes" id="UP000053593">
    <property type="component" value="Unassembled WGS sequence"/>
</dbReference>
<name>A0A0D0C1Z7_9AGAR</name>
<dbReference type="HOGENOM" id="CLU_1835382_0_0_1"/>
<dbReference type="EMBL" id="KN834768">
    <property type="protein sequence ID" value="KIK62101.1"/>
    <property type="molecule type" value="Genomic_DNA"/>
</dbReference>
<evidence type="ECO:0000256" key="1">
    <source>
        <dbReference type="SAM" id="MobiDB-lite"/>
    </source>
</evidence>
<feature type="compositionally biased region" description="Low complexity" evidence="1">
    <location>
        <begin position="1"/>
        <end position="15"/>
    </location>
</feature>
<accession>A0A0D0C1Z7</accession>
<evidence type="ECO:0000259" key="2">
    <source>
        <dbReference type="Pfam" id="PF17109"/>
    </source>
</evidence>
<feature type="region of interest" description="Disordered" evidence="1">
    <location>
        <begin position="1"/>
        <end position="21"/>
    </location>
</feature>
<dbReference type="AlphaFoldDB" id="A0A0D0C1Z7"/>
<proteinExistence type="predicted"/>
<keyword evidence="4" id="KW-1185">Reference proteome</keyword>
<evidence type="ECO:0000313" key="3">
    <source>
        <dbReference type="EMBL" id="KIK62101.1"/>
    </source>
</evidence>